<dbReference type="GO" id="GO:0033499">
    <property type="term" value="P:galactose catabolic process via UDP-galactose, Leloir pathway"/>
    <property type="evidence" value="ECO:0007669"/>
    <property type="project" value="TreeGrafter"/>
</dbReference>
<dbReference type="AlphaFoldDB" id="A0A2S4WF36"/>
<evidence type="ECO:0000313" key="3">
    <source>
        <dbReference type="Proteomes" id="UP000238274"/>
    </source>
</evidence>
<dbReference type="InterPro" id="IPR011013">
    <property type="entry name" value="Gal_mutarotase_sf_dom"/>
</dbReference>
<gene>
    <name evidence="2" type="ORF">PSHT_03562</name>
</gene>
<accession>A0A2S4WF36</accession>
<dbReference type="GO" id="GO:0006006">
    <property type="term" value="P:glucose metabolic process"/>
    <property type="evidence" value="ECO:0007669"/>
    <property type="project" value="TreeGrafter"/>
</dbReference>
<comment type="caution">
    <text evidence="2">The sequence shown here is derived from an EMBL/GenBank/DDBJ whole genome shotgun (WGS) entry which is preliminary data.</text>
</comment>
<dbReference type="Proteomes" id="UP000238274">
    <property type="component" value="Unassembled WGS sequence"/>
</dbReference>
<reference evidence="3" key="3">
    <citation type="journal article" date="2018" name="Mol. Plant Microbe Interact.">
        <title>Genome sequence resources for the wheat stripe rust pathogen (Puccinia striiformis f. sp. tritici) and the barley stripe rust pathogen (Puccinia striiformis f. sp. hordei).</title>
        <authorList>
            <person name="Xia C."/>
            <person name="Wang M."/>
            <person name="Yin C."/>
            <person name="Cornejo O.E."/>
            <person name="Hulbert S.H."/>
            <person name="Chen X."/>
        </authorList>
    </citation>
    <scope>NUCLEOTIDE SEQUENCE [LARGE SCALE GENOMIC DNA]</scope>
    <source>
        <strain evidence="3">93TX-2</strain>
    </source>
</reference>
<feature type="compositionally biased region" description="Basic and acidic residues" evidence="1">
    <location>
        <begin position="223"/>
        <end position="237"/>
    </location>
</feature>
<keyword evidence="3" id="KW-1185">Reference proteome</keyword>
<dbReference type="OrthoDB" id="274691at2759"/>
<dbReference type="SUPFAM" id="SSF74650">
    <property type="entry name" value="Galactose mutarotase-like"/>
    <property type="match status" value="2"/>
</dbReference>
<dbReference type="VEuPathDB" id="FungiDB:PSHT_03562"/>
<sequence length="509" mass="57206">MIGLRIEPRRYITSDNQPTPSTVENMSTPSDQLYQLSVQDESTGRKLTLELTRTGLTMHKLLVESSEFPTRDVLCGPESSSSFKTEGRKFMNQIVGRYANRLPAGKSILIDSSRLEGKDIELNLDENEPIEGGRGNCLHSGYDGYDLREFERVDDDSSIVREFRSTNTEETTANEEFTVSSSAYYHLHSPSGDQGLPEAIDILANVTLELSPATEGLLRPFRAKPDPKPGLEERDSASKQSCRTQRRWLKGTPAHRLTSPGTRDISSTILEKSRVTRMEFINTNCGSTSVFFSLQHSCTFWMESSFCCVSLPEHSQSDRHLAVHESQLPTGEIHSNEALGIDFSTPDPFSEEGIKPIGETMPSGGFDQCFLFKSSISERGDNSKVPKAILRSPKDDLILVFYSNQTAVQCYSANYFNGLGSRKELHRRSTSTENSGGYKKQEAIYLEFQEPSSLCTNLTLQKNLKSYLKSDDHGQHQQPEEKNQTTTVTNTILYPNQVYSNWFFIDIFI</sequence>
<reference evidence="2 3" key="1">
    <citation type="submission" date="2017-12" db="EMBL/GenBank/DDBJ databases">
        <title>Gene loss provides genomic basis for host adaptation in cereal stripe rust fungi.</title>
        <authorList>
            <person name="Xia C."/>
        </authorList>
    </citation>
    <scope>NUCLEOTIDE SEQUENCE [LARGE SCALE GENOMIC DNA]</scope>
    <source>
        <strain evidence="2 3">93TX-2</strain>
    </source>
</reference>
<feature type="region of interest" description="Disordered" evidence="1">
    <location>
        <begin position="219"/>
        <end position="244"/>
    </location>
</feature>
<dbReference type="Gene3D" id="2.70.98.10">
    <property type="match status" value="2"/>
</dbReference>
<dbReference type="EMBL" id="PKSM01000034">
    <property type="protein sequence ID" value="POW20400.1"/>
    <property type="molecule type" value="Genomic_DNA"/>
</dbReference>
<name>A0A2S4WF36_9BASI</name>
<protein>
    <submittedName>
        <fullName evidence="2">Uncharacterized protein</fullName>
    </submittedName>
</protein>
<dbReference type="GO" id="GO:0030246">
    <property type="term" value="F:carbohydrate binding"/>
    <property type="evidence" value="ECO:0007669"/>
    <property type="project" value="InterPro"/>
</dbReference>
<evidence type="ECO:0000256" key="1">
    <source>
        <dbReference type="SAM" id="MobiDB-lite"/>
    </source>
</evidence>
<dbReference type="PANTHER" id="PTHR10091:SF0">
    <property type="entry name" value="GALACTOSE MUTAROTASE"/>
    <property type="match status" value="1"/>
</dbReference>
<dbReference type="GO" id="GO:0004034">
    <property type="term" value="F:aldose 1-epimerase activity"/>
    <property type="evidence" value="ECO:0007669"/>
    <property type="project" value="TreeGrafter"/>
</dbReference>
<organism evidence="2 3">
    <name type="scientific">Puccinia striiformis</name>
    <dbReference type="NCBI Taxonomy" id="27350"/>
    <lineage>
        <taxon>Eukaryota</taxon>
        <taxon>Fungi</taxon>
        <taxon>Dikarya</taxon>
        <taxon>Basidiomycota</taxon>
        <taxon>Pucciniomycotina</taxon>
        <taxon>Pucciniomycetes</taxon>
        <taxon>Pucciniales</taxon>
        <taxon>Pucciniaceae</taxon>
        <taxon>Puccinia</taxon>
    </lineage>
</organism>
<evidence type="ECO:0000313" key="2">
    <source>
        <dbReference type="EMBL" id="POW20400.1"/>
    </source>
</evidence>
<reference evidence="3" key="2">
    <citation type="journal article" date="2018" name="BMC Genomics">
        <title>Genomic insights into host adaptation between the wheat stripe rust pathogen (Puccinia striiformis f. sp. tritici) and the barley stripe rust pathogen (Puccinia striiformis f. sp. hordei).</title>
        <authorList>
            <person name="Xia C."/>
            <person name="Wang M."/>
            <person name="Yin C."/>
            <person name="Cornejo O.E."/>
            <person name="Hulbert S.H."/>
            <person name="Chen X."/>
        </authorList>
    </citation>
    <scope>NUCLEOTIDE SEQUENCE [LARGE SCALE GENOMIC DNA]</scope>
    <source>
        <strain evidence="3">93TX-2</strain>
    </source>
</reference>
<proteinExistence type="predicted"/>
<dbReference type="InterPro" id="IPR014718">
    <property type="entry name" value="GH-type_carb-bd"/>
</dbReference>
<dbReference type="PANTHER" id="PTHR10091">
    <property type="entry name" value="ALDOSE-1-EPIMERASE"/>
    <property type="match status" value="1"/>
</dbReference>